<dbReference type="Pfam" id="PF00153">
    <property type="entry name" value="Mito_carr"/>
    <property type="match status" value="2"/>
</dbReference>
<dbReference type="InterPro" id="IPR023395">
    <property type="entry name" value="MCP_dom_sf"/>
</dbReference>
<evidence type="ECO:0000256" key="1">
    <source>
        <dbReference type="ARBA" id="ARBA00004225"/>
    </source>
</evidence>
<evidence type="ECO:0000256" key="8">
    <source>
        <dbReference type="ARBA" id="ARBA00023128"/>
    </source>
</evidence>
<keyword evidence="3 11" id="KW-0813">Transport</keyword>
<dbReference type="Gene3D" id="1.50.40.10">
    <property type="entry name" value="Mitochondrial carrier domain"/>
    <property type="match status" value="2"/>
</dbReference>
<keyword evidence="4 10" id="KW-0812">Transmembrane</keyword>
<evidence type="ECO:0000256" key="6">
    <source>
        <dbReference type="ARBA" id="ARBA00022792"/>
    </source>
</evidence>
<evidence type="ECO:0000313" key="12">
    <source>
        <dbReference type="EMBL" id="VUC32183.1"/>
    </source>
</evidence>
<comment type="caution">
    <text evidence="12">The sequence shown here is derived from an EMBL/GenBank/DDBJ whole genome shotgun (WGS) entry which is preliminary data.</text>
</comment>
<organism evidence="12 13">
    <name type="scientific">Bionectria ochroleuca</name>
    <name type="common">Gliocladium roseum</name>
    <dbReference type="NCBI Taxonomy" id="29856"/>
    <lineage>
        <taxon>Eukaryota</taxon>
        <taxon>Fungi</taxon>
        <taxon>Dikarya</taxon>
        <taxon>Ascomycota</taxon>
        <taxon>Pezizomycotina</taxon>
        <taxon>Sordariomycetes</taxon>
        <taxon>Hypocreomycetidae</taxon>
        <taxon>Hypocreales</taxon>
        <taxon>Bionectriaceae</taxon>
        <taxon>Clonostachys</taxon>
    </lineage>
</organism>
<keyword evidence="5" id="KW-0677">Repeat</keyword>
<feature type="repeat" description="Solcar" evidence="10">
    <location>
        <begin position="103"/>
        <end position="189"/>
    </location>
</feature>
<evidence type="ECO:0000256" key="9">
    <source>
        <dbReference type="ARBA" id="ARBA00023136"/>
    </source>
</evidence>
<dbReference type="InterPro" id="IPR018108">
    <property type="entry name" value="MCP_transmembrane"/>
</dbReference>
<gene>
    <name evidence="12" type="ORF">CLO192961_LOCUS321614</name>
</gene>
<keyword evidence="8" id="KW-0496">Mitochondrion</keyword>
<evidence type="ECO:0000256" key="2">
    <source>
        <dbReference type="ARBA" id="ARBA00006375"/>
    </source>
</evidence>
<dbReference type="InterPro" id="IPR049563">
    <property type="entry name" value="TXTP-like"/>
</dbReference>
<accession>A0ABY6ULK9</accession>
<keyword evidence="6" id="KW-0999">Mitochondrion inner membrane</keyword>
<sequence>MATSQASGRKRPSGATSIAAGATAGAVEIMITYPFEFAKTRAQLNQRLPSSQKLKWPPFPSTEWYTGCTTLIIGNAIKAATRFVAFNGFKSMLADENGKLDGTRTLLAGFGAGVAESTFAVTPFESIKTQLIDDKKSIRPRINGFLHGTKVIAREKGIRGFFQGFMPTTARQSANGAVRFTSYETLKKQVQGYTGSEKLTGASTFLVGGLAGIITSLNSRQAYGNSFNCAASILKNEDILTFWSGALPRLGRLSLSGAIVFTV</sequence>
<dbReference type="Proteomes" id="UP000766486">
    <property type="component" value="Unassembled WGS sequence"/>
</dbReference>
<keyword evidence="13" id="KW-1185">Reference proteome</keyword>
<feature type="repeat" description="Solcar" evidence="10">
    <location>
        <begin position="199"/>
        <end position="263"/>
    </location>
</feature>
<comment type="subcellular location">
    <subcellularLocation>
        <location evidence="1">Mitochondrion membrane</location>
        <topology evidence="1">Multi-pass membrane protein</topology>
    </subcellularLocation>
</comment>
<dbReference type="SUPFAM" id="SSF103506">
    <property type="entry name" value="Mitochondrial carrier"/>
    <property type="match status" value="1"/>
</dbReference>
<dbReference type="PANTHER" id="PTHR45788:SF4">
    <property type="entry name" value="TRICARBOXYLATE TRANSPORT PROTEIN, MITOCHONDRIAL"/>
    <property type="match status" value="1"/>
</dbReference>
<evidence type="ECO:0000256" key="4">
    <source>
        <dbReference type="ARBA" id="ARBA00022692"/>
    </source>
</evidence>
<dbReference type="EMBL" id="CABFNS010000845">
    <property type="protein sequence ID" value="VUC32183.1"/>
    <property type="molecule type" value="Genomic_DNA"/>
</dbReference>
<evidence type="ECO:0000313" key="13">
    <source>
        <dbReference type="Proteomes" id="UP000766486"/>
    </source>
</evidence>
<evidence type="ECO:0008006" key="14">
    <source>
        <dbReference type="Google" id="ProtNLM"/>
    </source>
</evidence>
<dbReference type="PANTHER" id="PTHR45788">
    <property type="entry name" value="SUCCINATE/FUMARATE MITOCHONDRIAL TRANSPORTER-RELATED"/>
    <property type="match status" value="1"/>
</dbReference>
<protein>
    <recommendedName>
        <fullName evidence="14">Mitochondrial thiamine pyrophosphate carrier 1</fullName>
    </recommendedName>
</protein>
<evidence type="ECO:0000256" key="3">
    <source>
        <dbReference type="ARBA" id="ARBA00022448"/>
    </source>
</evidence>
<evidence type="ECO:0000256" key="10">
    <source>
        <dbReference type="PROSITE-ProRule" id="PRU00282"/>
    </source>
</evidence>
<reference evidence="12 13" key="1">
    <citation type="submission" date="2019-06" db="EMBL/GenBank/DDBJ databases">
        <authorList>
            <person name="Broberg M."/>
        </authorList>
    </citation>
    <scope>NUCLEOTIDE SEQUENCE [LARGE SCALE GENOMIC DNA]</scope>
</reference>
<comment type="similarity">
    <text evidence="2 11">Belongs to the mitochondrial carrier (TC 2.A.29) family.</text>
</comment>
<evidence type="ECO:0000256" key="11">
    <source>
        <dbReference type="RuleBase" id="RU000488"/>
    </source>
</evidence>
<keyword evidence="7" id="KW-1133">Transmembrane helix</keyword>
<feature type="repeat" description="Solcar" evidence="10">
    <location>
        <begin position="12"/>
        <end position="92"/>
    </location>
</feature>
<keyword evidence="9 10" id="KW-0472">Membrane</keyword>
<name>A0ABY6ULK9_BIOOC</name>
<evidence type="ECO:0000256" key="7">
    <source>
        <dbReference type="ARBA" id="ARBA00022989"/>
    </source>
</evidence>
<dbReference type="PROSITE" id="PS50920">
    <property type="entry name" value="SOLCAR"/>
    <property type="match status" value="3"/>
</dbReference>
<proteinExistence type="inferred from homology"/>
<evidence type="ECO:0000256" key="5">
    <source>
        <dbReference type="ARBA" id="ARBA00022737"/>
    </source>
</evidence>